<evidence type="ECO:0000256" key="1">
    <source>
        <dbReference type="ARBA" id="ARBA00022801"/>
    </source>
</evidence>
<dbReference type="InterPro" id="IPR000639">
    <property type="entry name" value="Epox_hydrolase-like"/>
</dbReference>
<dbReference type="Proteomes" id="UP001165289">
    <property type="component" value="Unassembled WGS sequence"/>
</dbReference>
<gene>
    <name evidence="5" type="ORF">LOD99_3638</name>
</gene>
<dbReference type="Pfam" id="PF00561">
    <property type="entry name" value="Abhydrolase_1"/>
    <property type="match status" value="1"/>
</dbReference>
<organism evidence="5 6">
    <name type="scientific">Oopsacas minuta</name>
    <dbReference type="NCBI Taxonomy" id="111878"/>
    <lineage>
        <taxon>Eukaryota</taxon>
        <taxon>Metazoa</taxon>
        <taxon>Porifera</taxon>
        <taxon>Hexactinellida</taxon>
        <taxon>Hexasterophora</taxon>
        <taxon>Lyssacinosida</taxon>
        <taxon>Leucopsacidae</taxon>
        <taxon>Oopsacas</taxon>
    </lineage>
</organism>
<reference evidence="5 6" key="1">
    <citation type="journal article" date="2023" name="BMC Biol.">
        <title>The compact genome of the sponge Oopsacas minuta (Hexactinellida) is lacking key metazoan core genes.</title>
        <authorList>
            <person name="Santini S."/>
            <person name="Schenkelaars Q."/>
            <person name="Jourda C."/>
            <person name="Duchesne M."/>
            <person name="Belahbib H."/>
            <person name="Rocher C."/>
            <person name="Selva M."/>
            <person name="Riesgo A."/>
            <person name="Vervoort M."/>
            <person name="Leys S.P."/>
            <person name="Kodjabachian L."/>
            <person name="Le Bivic A."/>
            <person name="Borchiellini C."/>
            <person name="Claverie J.M."/>
            <person name="Renard E."/>
        </authorList>
    </citation>
    <scope>NUCLEOTIDE SEQUENCE [LARGE SCALE GENOMIC DNA]</scope>
    <source>
        <strain evidence="5">SPO-2</strain>
    </source>
</reference>
<dbReference type="Gene3D" id="3.40.50.1820">
    <property type="entry name" value="alpha/beta hydrolase"/>
    <property type="match status" value="1"/>
</dbReference>
<sequence>MKRSRIALLFVYSCFNIIMIFLKIFFYFLLHPSKLFTPRKIYTCPPSLQDQSLGMHQFITVNGIKLHCVISGPENAPVMLMLHGFPEFWYSWRYQIREFNKDYRVIAVDLRGYGESDKPLNKSAYTITNTVDDVIKLLKNLGVDKCTLLCHDWGGLFGWGVVLTRSDLVEKFVVMCCPHPGRYNDLVNLENDSLFRQWYFIFYQLPYLPEMLMRMEDFRAFKSLFRSRKYGFTNREIFTDEDMQSFLYTFSQNRAFTGPINYIRNVFTHFLREGIVYDYIYVPTLILNGEHDPFISTKMAEGHEKYVQRVENKIIRCGHWMQQDMPVEVNSIIRQFLTQN</sequence>
<dbReference type="AlphaFoldDB" id="A0AAV7JY71"/>
<proteinExistence type="inferred from homology"/>
<keyword evidence="6" id="KW-1185">Reference proteome</keyword>
<keyword evidence="3" id="KW-0472">Membrane</keyword>
<comment type="caution">
    <text evidence="5">The sequence shown here is derived from an EMBL/GenBank/DDBJ whole genome shotgun (WGS) entry which is preliminary data.</text>
</comment>
<dbReference type="SUPFAM" id="SSF53474">
    <property type="entry name" value="alpha/beta-Hydrolases"/>
    <property type="match status" value="1"/>
</dbReference>
<dbReference type="PRINTS" id="PR00412">
    <property type="entry name" value="EPOXHYDRLASE"/>
</dbReference>
<keyword evidence="3" id="KW-0812">Transmembrane</keyword>
<name>A0AAV7JY71_9METZ</name>
<dbReference type="PRINTS" id="PR00111">
    <property type="entry name" value="ABHYDROLASE"/>
</dbReference>
<dbReference type="InterPro" id="IPR000073">
    <property type="entry name" value="AB_hydrolase_1"/>
</dbReference>
<dbReference type="InterPro" id="IPR029058">
    <property type="entry name" value="AB_hydrolase_fold"/>
</dbReference>
<feature type="domain" description="AB hydrolase-1" evidence="4">
    <location>
        <begin position="77"/>
        <end position="322"/>
    </location>
</feature>
<protein>
    <submittedName>
        <fullName evidence="5">Epoxide hydrolase 4-like</fullName>
    </submittedName>
</protein>
<feature type="transmembrane region" description="Helical" evidence="3">
    <location>
        <begin position="7"/>
        <end position="30"/>
    </location>
</feature>
<comment type="similarity">
    <text evidence="2">Belongs to the AB hydrolase superfamily. Epoxide hydrolase family.</text>
</comment>
<evidence type="ECO:0000259" key="4">
    <source>
        <dbReference type="Pfam" id="PF00561"/>
    </source>
</evidence>
<evidence type="ECO:0000313" key="6">
    <source>
        <dbReference type="Proteomes" id="UP001165289"/>
    </source>
</evidence>
<dbReference type="GO" id="GO:0004301">
    <property type="term" value="F:epoxide hydrolase activity"/>
    <property type="evidence" value="ECO:0007669"/>
    <property type="project" value="UniProtKB-ARBA"/>
</dbReference>
<evidence type="ECO:0000313" key="5">
    <source>
        <dbReference type="EMBL" id="KAI6653419.1"/>
    </source>
</evidence>
<keyword evidence="3" id="KW-1133">Transmembrane helix</keyword>
<dbReference type="PANTHER" id="PTHR43329">
    <property type="entry name" value="EPOXIDE HYDROLASE"/>
    <property type="match status" value="1"/>
</dbReference>
<keyword evidence="1 5" id="KW-0378">Hydrolase</keyword>
<evidence type="ECO:0000256" key="2">
    <source>
        <dbReference type="ARBA" id="ARBA00038334"/>
    </source>
</evidence>
<accession>A0AAV7JY71</accession>
<dbReference type="EMBL" id="JAKMXF010000277">
    <property type="protein sequence ID" value="KAI6653419.1"/>
    <property type="molecule type" value="Genomic_DNA"/>
</dbReference>
<evidence type="ECO:0000256" key="3">
    <source>
        <dbReference type="SAM" id="Phobius"/>
    </source>
</evidence>